<gene>
    <name evidence="1" type="ORF">WS70_24620</name>
</gene>
<keyword evidence="2" id="KW-1185">Reference proteome</keyword>
<dbReference type="KEGG" id="buu:WS70_24620"/>
<reference evidence="1 2" key="1">
    <citation type="submission" date="2015-12" db="EMBL/GenBank/DDBJ databases">
        <title>Diversity of Burkholderia near neighbor genomes.</title>
        <authorList>
            <person name="Sahl J."/>
            <person name="Wagner D."/>
            <person name="Keim P."/>
        </authorList>
    </citation>
    <scope>NUCLEOTIDE SEQUENCE [LARGE SCALE GENOMIC DNA]</scope>
    <source>
        <strain evidence="1 2">BDU6</strain>
    </source>
</reference>
<dbReference type="EMBL" id="CP013387">
    <property type="protein sequence ID" value="AOJ04934.1"/>
    <property type="molecule type" value="Genomic_DNA"/>
</dbReference>
<evidence type="ECO:0000313" key="2">
    <source>
        <dbReference type="Proteomes" id="UP000062519"/>
    </source>
</evidence>
<protein>
    <submittedName>
        <fullName evidence="1">Uncharacterized protein</fullName>
    </submittedName>
</protein>
<sequence length="60" mass="7125">MYQNEIVQADSKRLNETDINLECNQREFLMFAALRELLRANGYSEFEADEMASDVMYQLR</sequence>
<proteinExistence type="predicted"/>
<dbReference type="Proteomes" id="UP000062519">
    <property type="component" value="Chromosome 2"/>
</dbReference>
<dbReference type="AlphaFoldDB" id="A0A1B4FMP5"/>
<evidence type="ECO:0000313" key="1">
    <source>
        <dbReference type="EMBL" id="AOJ04934.1"/>
    </source>
</evidence>
<organism evidence="1 2">
    <name type="scientific">Burkholderia mayonis</name>
    <dbReference type="NCBI Taxonomy" id="1385591"/>
    <lineage>
        <taxon>Bacteria</taxon>
        <taxon>Pseudomonadati</taxon>
        <taxon>Pseudomonadota</taxon>
        <taxon>Betaproteobacteria</taxon>
        <taxon>Burkholderiales</taxon>
        <taxon>Burkholderiaceae</taxon>
        <taxon>Burkholderia</taxon>
        <taxon>pseudomallei group</taxon>
    </lineage>
</organism>
<name>A0A1B4FMP5_9BURK</name>
<accession>A0A1B4FMP5</accession>